<dbReference type="InterPro" id="IPR009799">
    <property type="entry name" value="EthD_dom"/>
</dbReference>
<dbReference type="InterPro" id="IPR011008">
    <property type="entry name" value="Dimeric_a/b-barrel"/>
</dbReference>
<evidence type="ECO:0000313" key="2">
    <source>
        <dbReference type="EMBL" id="AJW29512.1"/>
    </source>
</evidence>
<protein>
    <submittedName>
        <fullName evidence="2">Ethyl tert-butyl ether degradation EthD</fullName>
    </submittedName>
</protein>
<gene>
    <name evidence="2" type="ORF">pJE1_090</name>
</gene>
<dbReference type="AlphaFoldDB" id="A0A0D4ZZ09"/>
<geneLocation type="plasmid" evidence="2">
    <name>pJE1</name>
</geneLocation>
<sequence>MIKVIQLIRRKAGWSFDDFKDYYENHHSKLIRTAPLAIRYRRRYLTPFVDPFHPQDERASYDVMTEVWFADQASMEETFFNQDPANVRLIVEDEAHFMDRAASLLYTIEDVETPLARA</sequence>
<dbReference type="SUPFAM" id="SSF54909">
    <property type="entry name" value="Dimeric alpha+beta barrel"/>
    <property type="match status" value="1"/>
</dbReference>
<reference evidence="2" key="1">
    <citation type="submission" date="2014-06" db="EMBL/GenBank/DDBJ databases">
        <title>Molecular and ecological studies on carbamate pesticide degrading bacteria isolated from agricultural soils.</title>
        <authorList>
            <person name="Kim D.-U."/>
            <person name="Ka J.-O."/>
        </authorList>
    </citation>
    <scope>NUCLEOTIDE SEQUENCE</scope>
    <source>
        <strain evidence="2">JE1</strain>
        <plasmid evidence="2">pJE1</plasmid>
    </source>
</reference>
<dbReference type="EMBL" id="KM017071">
    <property type="protein sequence ID" value="AJW29512.1"/>
    <property type="molecule type" value="Genomic_DNA"/>
</dbReference>
<dbReference type="Gene3D" id="3.30.70.100">
    <property type="match status" value="1"/>
</dbReference>
<keyword evidence="2" id="KW-0614">Plasmid</keyword>
<accession>A0A0D4ZZ09</accession>
<organism evidence="2">
    <name type="scientific">Sphingomonas sp. JE1</name>
    <dbReference type="NCBI Taxonomy" id="1628059"/>
    <lineage>
        <taxon>Bacteria</taxon>
        <taxon>Pseudomonadati</taxon>
        <taxon>Pseudomonadota</taxon>
        <taxon>Alphaproteobacteria</taxon>
        <taxon>Sphingomonadales</taxon>
        <taxon>Sphingomonadaceae</taxon>
        <taxon>Sphingomonas</taxon>
    </lineage>
</organism>
<proteinExistence type="predicted"/>
<name>A0A0D4ZZ09_9SPHN</name>
<dbReference type="Pfam" id="PF07110">
    <property type="entry name" value="EthD"/>
    <property type="match status" value="1"/>
</dbReference>
<feature type="domain" description="EthD" evidence="1">
    <location>
        <begin position="11"/>
        <end position="100"/>
    </location>
</feature>
<dbReference type="RefSeq" id="WP_087573184.1">
    <property type="nucleotide sequence ID" value="NZ_KM017071.1"/>
</dbReference>
<dbReference type="GO" id="GO:0016491">
    <property type="term" value="F:oxidoreductase activity"/>
    <property type="evidence" value="ECO:0007669"/>
    <property type="project" value="InterPro"/>
</dbReference>
<evidence type="ECO:0000259" key="1">
    <source>
        <dbReference type="Pfam" id="PF07110"/>
    </source>
</evidence>